<evidence type="ECO:0000259" key="3">
    <source>
        <dbReference type="PROSITE" id="PS50878"/>
    </source>
</evidence>
<dbReference type="InterPro" id="IPR043502">
    <property type="entry name" value="DNA/RNA_pol_sf"/>
</dbReference>
<dbReference type="CDD" id="cd01647">
    <property type="entry name" value="RT_LTR"/>
    <property type="match status" value="1"/>
</dbReference>
<evidence type="ECO:0000313" key="5">
    <source>
        <dbReference type="Proteomes" id="UP001235939"/>
    </source>
</evidence>
<keyword evidence="2" id="KW-0511">Multifunctional enzyme</keyword>
<dbReference type="InterPro" id="IPR043128">
    <property type="entry name" value="Rev_trsase/Diguanyl_cyclase"/>
</dbReference>
<evidence type="ECO:0000256" key="2">
    <source>
        <dbReference type="ARBA" id="ARBA00023268"/>
    </source>
</evidence>
<dbReference type="SUPFAM" id="SSF46689">
    <property type="entry name" value="Homeodomain-like"/>
    <property type="match status" value="1"/>
</dbReference>
<dbReference type="Gene3D" id="3.10.10.10">
    <property type="entry name" value="HIV Type 1 Reverse Transcriptase, subunit A, domain 1"/>
    <property type="match status" value="1"/>
</dbReference>
<sequence length="539" mass="61752">MSKLEGSIENLTNIDNAERPVEMENISSCISPELPPSHKIELLELLERFSELFNPITKDNYGRRQTIKKARYRIHLLKGKLFKKSPLFCVDYRGLNKVTKKDAYPLPRVDDALDCLKGAKICFTMDLKSGYWQNSFDETDREKTAFITPDGLFKFKAMPFGLYNAPAKFERMMDGLLKGLRWTICLCYLDDVVVFADNFSNHLARIEAVLNCFKKVGLRLNPSKCSFGVSKIKILGHQVDQNGFDQTSRRLRQSPNFQPLITCSRRFIRNYADIARPLNALLSKGTKFDPRGAFRKLKIASTLKTVLGHFDDDAPTELHTDVSGYGIGAVLAQKPGSDEKVIAYASRTLLRAEQNYSTTEREYLAIIWAIGKFRPYFCNRPPFLLLVDHLERSCWQIQRMPGHRKRRQFRQTDAFARGMVIGLKRAGWFIRQIAADTHLGASTVHRLWRRWLEQGNVAIYRNVGATRVTSARVDRRILRQAVAAPQATCTAILQHVQDTLDHSISTRTISRRLVANGLHSCRPLRRLPLTPPNRRQRLE</sequence>
<feature type="domain" description="Reverse transcriptase" evidence="3">
    <location>
        <begin position="27"/>
        <end position="239"/>
    </location>
</feature>
<gene>
    <name evidence="4" type="ORF">LAZ67_13000720</name>
</gene>
<dbReference type="Pfam" id="PF01498">
    <property type="entry name" value="HTH_Tnp_Tc3_2"/>
    <property type="match status" value="1"/>
</dbReference>
<evidence type="ECO:0000256" key="1">
    <source>
        <dbReference type="ARBA" id="ARBA00004123"/>
    </source>
</evidence>
<dbReference type="PANTHER" id="PTHR37984">
    <property type="entry name" value="PROTEIN CBG26694"/>
    <property type="match status" value="1"/>
</dbReference>
<dbReference type="EMBL" id="CP092875">
    <property type="protein sequence ID" value="UYV75604.1"/>
    <property type="molecule type" value="Genomic_DNA"/>
</dbReference>
<dbReference type="InterPro" id="IPR002492">
    <property type="entry name" value="Transposase_Tc1-like"/>
</dbReference>
<dbReference type="Gene3D" id="3.30.70.270">
    <property type="match status" value="2"/>
</dbReference>
<dbReference type="SUPFAM" id="SSF56672">
    <property type="entry name" value="DNA/RNA polymerases"/>
    <property type="match status" value="1"/>
</dbReference>
<dbReference type="InterPro" id="IPR050951">
    <property type="entry name" value="Retrovirus_Pol_polyprotein"/>
</dbReference>
<evidence type="ECO:0000313" key="4">
    <source>
        <dbReference type="EMBL" id="UYV75604.1"/>
    </source>
</evidence>
<organism evidence="4 5">
    <name type="scientific">Cordylochernes scorpioides</name>
    <dbReference type="NCBI Taxonomy" id="51811"/>
    <lineage>
        <taxon>Eukaryota</taxon>
        <taxon>Metazoa</taxon>
        <taxon>Ecdysozoa</taxon>
        <taxon>Arthropoda</taxon>
        <taxon>Chelicerata</taxon>
        <taxon>Arachnida</taxon>
        <taxon>Pseudoscorpiones</taxon>
        <taxon>Cheliferoidea</taxon>
        <taxon>Chernetidae</taxon>
        <taxon>Cordylochernes</taxon>
    </lineage>
</organism>
<dbReference type="InterPro" id="IPR000477">
    <property type="entry name" value="RT_dom"/>
</dbReference>
<dbReference type="InterPro" id="IPR041577">
    <property type="entry name" value="RT_RNaseH_2"/>
</dbReference>
<dbReference type="PROSITE" id="PS50878">
    <property type="entry name" value="RT_POL"/>
    <property type="match status" value="1"/>
</dbReference>
<reference evidence="4 5" key="1">
    <citation type="submission" date="2022-01" db="EMBL/GenBank/DDBJ databases">
        <title>A chromosomal length assembly of Cordylochernes scorpioides.</title>
        <authorList>
            <person name="Zeh D."/>
            <person name="Zeh J."/>
        </authorList>
    </citation>
    <scope>NUCLEOTIDE SEQUENCE [LARGE SCALE GENOMIC DNA]</scope>
    <source>
        <strain evidence="4">IN4F17</strain>
        <tissue evidence="4">Whole Body</tissue>
    </source>
</reference>
<name>A0ABY6L427_9ARAC</name>
<keyword evidence="5" id="KW-1185">Reference proteome</keyword>
<dbReference type="InterPro" id="IPR009057">
    <property type="entry name" value="Homeodomain-like_sf"/>
</dbReference>
<proteinExistence type="predicted"/>
<dbReference type="Gene3D" id="3.10.20.370">
    <property type="match status" value="1"/>
</dbReference>
<dbReference type="Pfam" id="PF17919">
    <property type="entry name" value="RT_RNaseH_2"/>
    <property type="match status" value="1"/>
</dbReference>
<dbReference type="Pfam" id="PF00078">
    <property type="entry name" value="RVT_1"/>
    <property type="match status" value="1"/>
</dbReference>
<dbReference type="PANTHER" id="PTHR37984:SF5">
    <property type="entry name" value="PROTEIN NYNRIN-LIKE"/>
    <property type="match status" value="1"/>
</dbReference>
<comment type="subcellular location">
    <subcellularLocation>
        <location evidence="1">Nucleus</location>
    </subcellularLocation>
</comment>
<protein>
    <submittedName>
        <fullName evidence="4">K02A2.6-like</fullName>
    </submittedName>
</protein>
<dbReference type="Proteomes" id="UP001235939">
    <property type="component" value="Chromosome 13"/>
</dbReference>
<accession>A0ABY6L427</accession>